<name>A0A812WED8_SYMPI</name>
<dbReference type="InterPro" id="IPR002492">
    <property type="entry name" value="Transposase_Tc1-like"/>
</dbReference>
<gene>
    <name evidence="2" type="ORF">SPIL2461_LOCUS18168</name>
</gene>
<proteinExistence type="predicted"/>
<feature type="domain" description="Transposase Tc1-like" evidence="1">
    <location>
        <begin position="72"/>
        <end position="133"/>
    </location>
</feature>
<protein>
    <recommendedName>
        <fullName evidence="1">Transposase Tc1-like domain-containing protein</fullName>
    </recommendedName>
</protein>
<accession>A0A812WED8</accession>
<dbReference type="GO" id="GO:0006313">
    <property type="term" value="P:DNA transposition"/>
    <property type="evidence" value="ECO:0007669"/>
    <property type="project" value="InterPro"/>
</dbReference>
<evidence type="ECO:0000313" key="2">
    <source>
        <dbReference type="EMBL" id="CAE7665051.1"/>
    </source>
</evidence>
<comment type="caution">
    <text evidence="2">The sequence shown here is derived from an EMBL/GenBank/DDBJ whole genome shotgun (WGS) entry which is preliminary data.</text>
</comment>
<keyword evidence="3" id="KW-1185">Reference proteome</keyword>
<dbReference type="InterPro" id="IPR036397">
    <property type="entry name" value="RNaseH_sf"/>
</dbReference>
<reference evidence="2" key="1">
    <citation type="submission" date="2021-02" db="EMBL/GenBank/DDBJ databases">
        <authorList>
            <person name="Dougan E. K."/>
            <person name="Rhodes N."/>
            <person name="Thang M."/>
            <person name="Chan C."/>
        </authorList>
    </citation>
    <scope>NUCLEOTIDE SEQUENCE</scope>
</reference>
<dbReference type="OrthoDB" id="407271at2759"/>
<evidence type="ECO:0000313" key="3">
    <source>
        <dbReference type="Proteomes" id="UP000649617"/>
    </source>
</evidence>
<dbReference type="Proteomes" id="UP000649617">
    <property type="component" value="Unassembled WGS sequence"/>
</dbReference>
<dbReference type="Gene3D" id="3.30.420.10">
    <property type="entry name" value="Ribonuclease H-like superfamily/Ribonuclease H"/>
    <property type="match status" value="1"/>
</dbReference>
<evidence type="ECO:0000259" key="1">
    <source>
        <dbReference type="Pfam" id="PF01498"/>
    </source>
</evidence>
<dbReference type="Pfam" id="PF01498">
    <property type="entry name" value="HTH_Tnp_Tc3_2"/>
    <property type="match status" value="1"/>
</dbReference>
<dbReference type="AlphaFoldDB" id="A0A812WED8"/>
<dbReference type="EMBL" id="CAJNIZ010043638">
    <property type="protein sequence ID" value="CAE7665051.1"/>
    <property type="molecule type" value="Genomic_DNA"/>
</dbReference>
<sequence length="365" mass="41356">MPEAGWIKMSEDERKLAKKWYSQVGNLLGRDTSSVTRLLYLQKPVKKQGRPCSLTPAQVDFLEKKLDQMIVAANGQRTVTVQDLKKAAKSKASCRSILRALHDRNIYFRKLREKPLLTPEDVKARFHVAKTYRSKSAAWGVDRIDAFIDGKHFREVYLNSKERRRAAQHATFGAYRQPGKGLCGGYVKPKAGSLRHNTGAKGVLLYAGIGKGKALTVHEVPHGRWSGQAAANFYKILARDLAKALPDKRRFPILEDNDPTGYKSAKGIAAKDEAGIGVFEIPKRSPDLSVLDYAIWAEVNKRLRRQESKWPNGKKETRAIYVRHLKLTIRSLPEDFLLKSIRDMARRCQRLYEAKGYFFEEGGSD</sequence>
<organism evidence="2 3">
    <name type="scientific">Symbiodinium pilosum</name>
    <name type="common">Dinoflagellate</name>
    <dbReference type="NCBI Taxonomy" id="2952"/>
    <lineage>
        <taxon>Eukaryota</taxon>
        <taxon>Sar</taxon>
        <taxon>Alveolata</taxon>
        <taxon>Dinophyceae</taxon>
        <taxon>Suessiales</taxon>
        <taxon>Symbiodiniaceae</taxon>
        <taxon>Symbiodinium</taxon>
    </lineage>
</organism>
<dbReference type="GO" id="GO:0003677">
    <property type="term" value="F:DNA binding"/>
    <property type="evidence" value="ECO:0007669"/>
    <property type="project" value="InterPro"/>
</dbReference>
<dbReference type="GO" id="GO:0015074">
    <property type="term" value="P:DNA integration"/>
    <property type="evidence" value="ECO:0007669"/>
    <property type="project" value="InterPro"/>
</dbReference>